<sequence>MLLKLNSVKKRNKRVNTDYFLHPSIENHHAELKFVWEALWKQSINHSTINQSRQIEPQDALSKLAFSSRRQKGGKPD</sequence>
<evidence type="ECO:0000313" key="1">
    <source>
        <dbReference type="EMBL" id="EKE29114.1"/>
    </source>
</evidence>
<accession>K2GFM9</accession>
<protein>
    <submittedName>
        <fullName evidence="1">Uncharacterized protein</fullName>
    </submittedName>
</protein>
<organism evidence="1">
    <name type="scientific">uncultured bacterium</name>
    <name type="common">gcode 4</name>
    <dbReference type="NCBI Taxonomy" id="1234023"/>
    <lineage>
        <taxon>Bacteria</taxon>
        <taxon>environmental samples</taxon>
    </lineage>
</organism>
<dbReference type="EMBL" id="AMFJ01000225">
    <property type="protein sequence ID" value="EKE29114.1"/>
    <property type="molecule type" value="Genomic_DNA"/>
</dbReference>
<reference evidence="1" key="1">
    <citation type="journal article" date="2012" name="Science">
        <title>Fermentation, hydrogen, and sulfur metabolism in multiple uncultivated bacterial phyla.</title>
        <authorList>
            <person name="Wrighton K.C."/>
            <person name="Thomas B.C."/>
            <person name="Sharon I."/>
            <person name="Miller C.S."/>
            <person name="Castelle C.J."/>
            <person name="VerBerkmoes N.C."/>
            <person name="Wilkins M.J."/>
            <person name="Hettich R.L."/>
            <person name="Lipton M.S."/>
            <person name="Williams K.H."/>
            <person name="Long P.E."/>
            <person name="Banfield J.F."/>
        </authorList>
    </citation>
    <scope>NUCLEOTIDE SEQUENCE [LARGE SCALE GENOMIC DNA]</scope>
</reference>
<comment type="caution">
    <text evidence="1">The sequence shown here is derived from an EMBL/GenBank/DDBJ whole genome shotgun (WGS) entry which is preliminary data.</text>
</comment>
<name>K2GFM9_9BACT</name>
<dbReference type="AlphaFoldDB" id="K2GFM9"/>
<proteinExistence type="predicted"/>
<gene>
    <name evidence="1" type="ORF">ACD_2C00225G0002</name>
</gene>